<evidence type="ECO:0000259" key="6">
    <source>
        <dbReference type="Pfam" id="PF11262"/>
    </source>
</evidence>
<feature type="compositionally biased region" description="Polar residues" evidence="5">
    <location>
        <begin position="1324"/>
        <end position="1341"/>
    </location>
</feature>
<proteinExistence type="inferred from homology"/>
<feature type="compositionally biased region" description="Basic and acidic residues" evidence="5">
    <location>
        <begin position="1356"/>
        <end position="1372"/>
    </location>
</feature>
<dbReference type="GO" id="GO:0003729">
    <property type="term" value="F:mRNA binding"/>
    <property type="evidence" value="ECO:0007669"/>
    <property type="project" value="TreeGrafter"/>
</dbReference>
<feature type="compositionally biased region" description="Low complexity" evidence="5">
    <location>
        <begin position="1270"/>
        <end position="1285"/>
    </location>
</feature>
<evidence type="ECO:0000313" key="10">
    <source>
        <dbReference type="Proteomes" id="UP000662931"/>
    </source>
</evidence>
<evidence type="ECO:0000313" key="9">
    <source>
        <dbReference type="EMBL" id="QPG73583.1"/>
    </source>
</evidence>
<dbReference type="GeneID" id="62194296"/>
<evidence type="ECO:0000256" key="3">
    <source>
        <dbReference type="ARBA" id="ARBA00019596"/>
    </source>
</evidence>
<evidence type="ECO:0000259" key="7">
    <source>
        <dbReference type="Pfam" id="PF11732"/>
    </source>
</evidence>
<feature type="domain" description="THO complex subunitTHOC2 C-terminal" evidence="6">
    <location>
        <begin position="868"/>
        <end position="1165"/>
    </location>
</feature>
<gene>
    <name evidence="9" type="ORF">FOA43_000895</name>
</gene>
<dbReference type="Pfam" id="PF11732">
    <property type="entry name" value="Thoc2"/>
    <property type="match status" value="1"/>
</dbReference>
<organism evidence="9 10">
    <name type="scientific">Eeniella nana</name>
    <name type="common">Yeast</name>
    <name type="synonym">Brettanomyces nanus</name>
    <dbReference type="NCBI Taxonomy" id="13502"/>
    <lineage>
        <taxon>Eukaryota</taxon>
        <taxon>Fungi</taxon>
        <taxon>Dikarya</taxon>
        <taxon>Ascomycota</taxon>
        <taxon>Saccharomycotina</taxon>
        <taxon>Pichiomycetes</taxon>
        <taxon>Pichiales</taxon>
        <taxon>Pichiaceae</taxon>
        <taxon>Brettanomyces</taxon>
    </lineage>
</organism>
<comment type="subcellular location">
    <subcellularLocation>
        <location evidence="1">Nucleus</location>
    </subcellularLocation>
</comment>
<protein>
    <recommendedName>
        <fullName evidence="3">THO complex subunit 2</fullName>
    </recommendedName>
</protein>
<dbReference type="InterPro" id="IPR021726">
    <property type="entry name" value="THO_THOC2_N"/>
</dbReference>
<evidence type="ECO:0000256" key="4">
    <source>
        <dbReference type="ARBA" id="ARBA00023242"/>
    </source>
</evidence>
<accession>A0A875RYA4</accession>
<feature type="region of interest" description="Disordered" evidence="5">
    <location>
        <begin position="1199"/>
        <end position="1225"/>
    </location>
</feature>
<sequence length="1485" mass="170626">MSVESHAMVPFNWNYLTEDSIKDMASTQQELVDKIGKDKSLLDDVFYEIVLSLTERAEEISSDTLVELTDAILAGFVNVGEKIEASIEFLLIFQAINPSEKLIPFIEAVNISSELKNEYLDPSVLRHSLFPDYNRLYYLDARISNYGLEVYSSLGESSEGYSKFIAEAASFFHEYGDVDGLPLLTKNLDVLIGHFKLDMNRCFLLLLSIMGTSVTEKLALVDSAIDRISFWHADETNTAIQSTLVSYLSDATKITPGEMAVIALLVKKNIIDFDIIFNSLSPRDFTLDANYVLITKDNSVLKILHKKFNEELQEEALKSTASALAMAAPLIKDEDDDGERRISSHRVVSETAVTKASLSYTPSKSSVKEDLEQMPKIRFFSYALKYRMYENSIFILTQYPFLPEINDRISDLINEFMEFLLDPYYMKLTKSVKNTRLLGHTDCDPLITDTASLFRVCNELVKFNGIKIARSPILLMKLTRIMSQSLANHEDKDLWLQFYRRFIFPALNFVNNMASVNEIFSAVKGYFPIQARYNLYGEYQVVTAKNNPILKLNYGRTTKRMKDLLKRLSTENLSTSMRKFTKIVYSNPLAATDAFVSHIESYNSLTDLVVDSSRMLNDYSWEVLTYQILNKLTGSRTAVQEDGLNYSSWFLNLSEFIGRLAQKYPESFQLEPILTLIVKSMNGGFTETALIFKEIVQSMTGIKQINNLNSRQILMLNSEESIKKLAYDVIEDRRFKQHTTGKMLINLLVSSDFLNEMFILLCNLPTKIIEESHAPLKILNRKCDEIYSLVQTFIAAIDENINSKVFTHYMLSMEVLIGDYHVEPAWAFRIWRRHWSRAIKLQQICGDEVVVMSEFNRSLPKLLPHIKWDMISPQFYSTFWQLSLYEIDFPRISYSNQLADVKTRIAADRRKLSNKRELNKKEEKRLNDEVQLLQEVIGQVDDDASKHERNFELVKKRLTGEKDLWFTDIDESNAEERIKQILEYCILPRMIHSSFDASFVAEFIFTIHRMCTRGYSLMSLLDKLFTGGFLGTMLFTSTSTETENIAIFYEEVLSKVNEYRKSKEKYESLHVKNENEMDVDEDKNGFEEFRKTLFKWHSKLLEDLISTLDSNHYTARNNGIIFAKGLLSSFPVIEEQGEILKEKMSLIAMTETREDIKLSCNALYGLVVSKQHQMIPSWEFYAMDETMKQDLMKKKHERLEAEKQKHEEENKTRREKERKEEEELRAKRAIEAKESIERAKKDAEKSLVKPYGLVGLAPRKTETKAVSAVSARASTPSGPSSRSSTPHLLVPKSATPPKGPTPVSATDEATAADVPIAASITKAKPSSSVITPSKTAANPGSISHEPPRGPSMKATDNSRELLRSRIEEEKRINRMRSAKMIPREPRGTRSNRMQKSPLPPPSIPPVKRDEQAPLPPPPMPPPLSMQPLGPRESRERDRQYRDRHDHHDRRDYHDHRDYRDQSSRKRASTDDDIDDRTKRARYSRR</sequence>
<comment type="similarity">
    <text evidence="2">Belongs to the THOC2 family.</text>
</comment>
<dbReference type="InterPro" id="IPR021418">
    <property type="entry name" value="THO_THOC2_C"/>
</dbReference>
<feature type="domain" description="THO complex subunit 2 N-terminal" evidence="8">
    <location>
        <begin position="16"/>
        <end position="434"/>
    </location>
</feature>
<dbReference type="PANTHER" id="PTHR21597:SF0">
    <property type="entry name" value="THO COMPLEX SUBUNIT 2"/>
    <property type="match status" value="1"/>
</dbReference>
<dbReference type="InterPro" id="IPR040007">
    <property type="entry name" value="Tho2"/>
</dbReference>
<reference evidence="9" key="1">
    <citation type="submission" date="2020-10" db="EMBL/GenBank/DDBJ databases">
        <authorList>
            <person name="Roach M.J.R."/>
        </authorList>
    </citation>
    <scope>NUCLEOTIDE SEQUENCE</scope>
    <source>
        <strain evidence="9">CBS 1945</strain>
    </source>
</reference>
<feature type="compositionally biased region" description="Pro residues" evidence="5">
    <location>
        <begin position="1413"/>
        <end position="1424"/>
    </location>
</feature>
<dbReference type="PANTHER" id="PTHR21597">
    <property type="entry name" value="THO2 PROTEIN"/>
    <property type="match status" value="1"/>
</dbReference>
<name>A0A875RYA4_EENNA</name>
<dbReference type="Pfam" id="PF11262">
    <property type="entry name" value="Tho2"/>
    <property type="match status" value="1"/>
</dbReference>
<dbReference type="GO" id="GO:0006397">
    <property type="term" value="P:mRNA processing"/>
    <property type="evidence" value="ECO:0007669"/>
    <property type="project" value="InterPro"/>
</dbReference>
<evidence type="ECO:0000256" key="2">
    <source>
        <dbReference type="ARBA" id="ARBA00007857"/>
    </source>
</evidence>
<feature type="region of interest" description="Disordered" evidence="5">
    <location>
        <begin position="1261"/>
        <end position="1485"/>
    </location>
</feature>
<dbReference type="Pfam" id="PF16134">
    <property type="entry name" value="THOC2_N"/>
    <property type="match status" value="2"/>
</dbReference>
<dbReference type="Proteomes" id="UP000662931">
    <property type="component" value="Chromosome 1"/>
</dbReference>
<evidence type="ECO:0000256" key="1">
    <source>
        <dbReference type="ARBA" id="ARBA00004123"/>
    </source>
</evidence>
<keyword evidence="10" id="KW-1185">Reference proteome</keyword>
<dbReference type="InterPro" id="IPR032302">
    <property type="entry name" value="THOC2_N"/>
</dbReference>
<keyword evidence="4" id="KW-0539">Nucleus</keyword>
<evidence type="ECO:0000256" key="5">
    <source>
        <dbReference type="SAM" id="MobiDB-lite"/>
    </source>
</evidence>
<feature type="domain" description="THO complex subunit 2 N-terminal" evidence="8">
    <location>
        <begin position="445"/>
        <end position="578"/>
    </location>
</feature>
<dbReference type="GO" id="GO:0006406">
    <property type="term" value="P:mRNA export from nucleus"/>
    <property type="evidence" value="ECO:0007669"/>
    <property type="project" value="InterPro"/>
</dbReference>
<dbReference type="OrthoDB" id="29024at2759"/>
<feature type="compositionally biased region" description="Basic and acidic residues" evidence="5">
    <location>
        <begin position="1431"/>
        <end position="1469"/>
    </location>
</feature>
<dbReference type="EMBL" id="CP064812">
    <property type="protein sequence ID" value="QPG73583.1"/>
    <property type="molecule type" value="Genomic_DNA"/>
</dbReference>
<feature type="domain" description="THO complex subunitTHOC2 N-terminal" evidence="7">
    <location>
        <begin position="581"/>
        <end position="654"/>
    </location>
</feature>
<dbReference type="KEGG" id="bnn:FOA43_000895"/>
<dbReference type="GO" id="GO:0000445">
    <property type="term" value="C:THO complex part of transcription export complex"/>
    <property type="evidence" value="ECO:0007669"/>
    <property type="project" value="TreeGrafter"/>
</dbReference>
<evidence type="ECO:0000259" key="8">
    <source>
        <dbReference type="Pfam" id="PF16134"/>
    </source>
</evidence>
<dbReference type="RefSeq" id="XP_038777148.1">
    <property type="nucleotide sequence ID" value="XM_038921220.1"/>
</dbReference>